<organism evidence="3 4">
    <name type="scientific">Denitrobaculum tricleocarpae</name>
    <dbReference type="NCBI Taxonomy" id="2591009"/>
    <lineage>
        <taxon>Bacteria</taxon>
        <taxon>Pseudomonadati</taxon>
        <taxon>Pseudomonadota</taxon>
        <taxon>Alphaproteobacteria</taxon>
        <taxon>Rhodospirillales</taxon>
        <taxon>Rhodospirillaceae</taxon>
        <taxon>Denitrobaculum</taxon>
    </lineage>
</organism>
<dbReference type="GO" id="GO:0016491">
    <property type="term" value="F:oxidoreductase activity"/>
    <property type="evidence" value="ECO:0007669"/>
    <property type="project" value="UniProtKB-KW"/>
</dbReference>
<accession>A0A545SSZ9</accession>
<keyword evidence="4" id="KW-1185">Reference proteome</keyword>
<dbReference type="Proteomes" id="UP000315252">
    <property type="component" value="Unassembled WGS sequence"/>
</dbReference>
<dbReference type="OrthoDB" id="7421214at2"/>
<gene>
    <name evidence="3" type="ORF">FKG95_29245</name>
</gene>
<dbReference type="PANTHER" id="PTHR13847:SF287">
    <property type="entry name" value="FAD-DEPENDENT OXIDOREDUCTASE DOMAIN-CONTAINING PROTEIN 1"/>
    <property type="match status" value="1"/>
</dbReference>
<feature type="domain" description="FAD dependent oxidoreductase" evidence="2">
    <location>
        <begin position="8"/>
        <end position="347"/>
    </location>
</feature>
<dbReference type="InterPro" id="IPR036188">
    <property type="entry name" value="FAD/NAD-bd_sf"/>
</dbReference>
<proteinExistence type="predicted"/>
<dbReference type="GO" id="GO:0005737">
    <property type="term" value="C:cytoplasm"/>
    <property type="evidence" value="ECO:0007669"/>
    <property type="project" value="TreeGrafter"/>
</dbReference>
<reference evidence="3 4" key="1">
    <citation type="submission" date="2019-06" db="EMBL/GenBank/DDBJ databases">
        <title>Whole genome sequence for Rhodospirillaceae sp. R148.</title>
        <authorList>
            <person name="Wang G."/>
        </authorList>
    </citation>
    <scope>NUCLEOTIDE SEQUENCE [LARGE SCALE GENOMIC DNA]</scope>
    <source>
        <strain evidence="3 4">R148</strain>
    </source>
</reference>
<dbReference type="AlphaFoldDB" id="A0A545SSZ9"/>
<evidence type="ECO:0000256" key="1">
    <source>
        <dbReference type="ARBA" id="ARBA00023002"/>
    </source>
</evidence>
<dbReference type="RefSeq" id="WP_142900013.1">
    <property type="nucleotide sequence ID" value="NZ_ML660076.1"/>
</dbReference>
<dbReference type="Gene3D" id="3.50.50.60">
    <property type="entry name" value="FAD/NAD(P)-binding domain"/>
    <property type="match status" value="1"/>
</dbReference>
<dbReference type="EMBL" id="VHSH01000025">
    <property type="protein sequence ID" value="TQV68065.1"/>
    <property type="molecule type" value="Genomic_DNA"/>
</dbReference>
<sequence length="372" mass="39678">MTQAAAYDVAIIGGGIAGAGAGAMLCGDRRCLLLEAEDQPGHHSTGRSAAVFILNYGNAPIRALTRASESYLVSPPADISEHTLLSPRGHLALAEESGRAQFDALLGESQGLDPVTPERAVARIPILKQDSIFAAAYEADARDIDINSLHQGWLRKFKRSGGEVCTKARVTRLAHKNGIWEIETGAGAFQAETIVNAAGAWADKVAEMAGLAPVGLTPMRRSIAVIPAPEGHDVMAWPLVSDVEERWYMKPDAGHLFVSPADEDPVEPHDVYPDDMVLAEGVHRFETATSVEVTRVLRSWAGLRTFASDRTPVVGFDPAAENFFWLAGQGGYGIQTSPAMAQVAAALIMGQPTSDIVSDETISALSPARFRT</sequence>
<protein>
    <submittedName>
        <fullName evidence="3">FAD-binding oxidoreductase</fullName>
    </submittedName>
</protein>
<name>A0A545SSZ9_9PROT</name>
<evidence type="ECO:0000313" key="4">
    <source>
        <dbReference type="Proteomes" id="UP000315252"/>
    </source>
</evidence>
<evidence type="ECO:0000259" key="2">
    <source>
        <dbReference type="Pfam" id="PF01266"/>
    </source>
</evidence>
<dbReference type="SUPFAM" id="SSF51905">
    <property type="entry name" value="FAD/NAD(P)-binding domain"/>
    <property type="match status" value="1"/>
</dbReference>
<keyword evidence="1" id="KW-0560">Oxidoreductase</keyword>
<dbReference type="Gene3D" id="3.30.9.10">
    <property type="entry name" value="D-Amino Acid Oxidase, subunit A, domain 2"/>
    <property type="match status" value="1"/>
</dbReference>
<dbReference type="PANTHER" id="PTHR13847">
    <property type="entry name" value="SARCOSINE DEHYDROGENASE-RELATED"/>
    <property type="match status" value="1"/>
</dbReference>
<dbReference type="Pfam" id="PF01266">
    <property type="entry name" value="DAO"/>
    <property type="match status" value="1"/>
</dbReference>
<comment type="caution">
    <text evidence="3">The sequence shown here is derived from an EMBL/GenBank/DDBJ whole genome shotgun (WGS) entry which is preliminary data.</text>
</comment>
<evidence type="ECO:0000313" key="3">
    <source>
        <dbReference type="EMBL" id="TQV68065.1"/>
    </source>
</evidence>
<dbReference type="InterPro" id="IPR006076">
    <property type="entry name" value="FAD-dep_OxRdtase"/>
</dbReference>